<dbReference type="OMA" id="LMHPYKA"/>
<dbReference type="PANTHER" id="PTHR10165">
    <property type="entry name" value="LIPID PHOSPHATE PHOSPHATASE"/>
    <property type="match status" value="1"/>
</dbReference>
<dbReference type="Gene3D" id="1.20.144.10">
    <property type="entry name" value="Phosphatidic acid phosphatase type 2/haloperoxidase"/>
    <property type="match status" value="1"/>
</dbReference>
<dbReference type="GO" id="GO:0046839">
    <property type="term" value="P:phospholipid dephosphorylation"/>
    <property type="evidence" value="ECO:0007669"/>
    <property type="project" value="TreeGrafter"/>
</dbReference>
<dbReference type="GO" id="GO:0007165">
    <property type="term" value="P:signal transduction"/>
    <property type="evidence" value="ECO:0007669"/>
    <property type="project" value="TreeGrafter"/>
</dbReference>
<dbReference type="CDD" id="cd03384">
    <property type="entry name" value="PAP2_wunen"/>
    <property type="match status" value="1"/>
</dbReference>
<comment type="subcellular location">
    <subcellularLocation>
        <location evidence="1">Membrane</location>
        <topology evidence="1">Multi-pass membrane protein</topology>
    </subcellularLocation>
</comment>
<dbReference type="Proteomes" id="UP000245119">
    <property type="component" value="Linkage Group LG10"/>
</dbReference>
<dbReference type="GO" id="GO:0006644">
    <property type="term" value="P:phospholipid metabolic process"/>
    <property type="evidence" value="ECO:0007669"/>
    <property type="project" value="InterPro"/>
</dbReference>
<evidence type="ECO:0000256" key="4">
    <source>
        <dbReference type="ARBA" id="ARBA00022989"/>
    </source>
</evidence>
<comment type="similarity">
    <text evidence="2">Belongs to the PA-phosphatase related phosphoesterase family.</text>
</comment>
<evidence type="ECO:0000256" key="6">
    <source>
        <dbReference type="SAM" id="Phobius"/>
    </source>
</evidence>
<comment type="caution">
    <text evidence="8">The sequence shown here is derived from an EMBL/GenBank/DDBJ whole genome shotgun (WGS) entry which is preliminary data.</text>
</comment>
<sequence>MATDAEDTSLRTRWMIRVGLDLTCIVMIAIPVLLIDRLAVPFHRGFFCDDQSLMHPYKADTVPLWLLIIVAIGLPLITILLVEFLPRRKRSWCVVVPFDATPTNNSNKEACYRILAVFFFGLAITQLLTEIGKYSVGRLRPHFLSVCSPQNLPLNCSNIFIVQDVCTGDSPDKIKEARLSFPSGHASMAMFAAAFLMMYLQARLVCSYVKLLKTVMQVAVFCLALLTCLSRISDFKHHWSDVLGGSLLGLIVCYLLVTSLKDYHHPFFYKRPIYTSLVRKHQATYTANGNSSSDNTADVHCSVQMPGDSCPF</sequence>
<keyword evidence="5 6" id="KW-0472">Membrane</keyword>
<evidence type="ECO:0000256" key="5">
    <source>
        <dbReference type="ARBA" id="ARBA00023136"/>
    </source>
</evidence>
<feature type="transmembrane region" description="Helical" evidence="6">
    <location>
        <begin position="211"/>
        <end position="232"/>
    </location>
</feature>
<dbReference type="GO" id="GO:0008195">
    <property type="term" value="F:phosphatidate phosphatase activity"/>
    <property type="evidence" value="ECO:0007669"/>
    <property type="project" value="TreeGrafter"/>
</dbReference>
<dbReference type="InterPro" id="IPR000326">
    <property type="entry name" value="PAP2/HPO"/>
</dbReference>
<keyword evidence="9" id="KW-1185">Reference proteome</keyword>
<evidence type="ECO:0000313" key="9">
    <source>
        <dbReference type="Proteomes" id="UP000245119"/>
    </source>
</evidence>
<gene>
    <name evidence="8" type="ORF">C0Q70_16969</name>
</gene>
<dbReference type="InterPro" id="IPR036938">
    <property type="entry name" value="PAP2/HPO_sf"/>
</dbReference>
<feature type="transmembrane region" description="Helical" evidence="6">
    <location>
        <begin position="20"/>
        <end position="42"/>
    </location>
</feature>
<dbReference type="SUPFAM" id="SSF48317">
    <property type="entry name" value="Acid phosphatase/Vanadium-dependent haloperoxidase"/>
    <property type="match status" value="1"/>
</dbReference>
<feature type="domain" description="Phosphatidic acid phosphatase type 2/haloperoxidase" evidence="7">
    <location>
        <begin position="115"/>
        <end position="257"/>
    </location>
</feature>
<feature type="transmembrane region" description="Helical" evidence="6">
    <location>
        <begin position="238"/>
        <end position="257"/>
    </location>
</feature>
<dbReference type="SMART" id="SM00014">
    <property type="entry name" value="acidPPc"/>
    <property type="match status" value="1"/>
</dbReference>
<dbReference type="OrthoDB" id="8907274at2759"/>
<dbReference type="STRING" id="400727.A0A2T7NRB0"/>
<evidence type="ECO:0000313" key="8">
    <source>
        <dbReference type="EMBL" id="PVD23696.1"/>
    </source>
</evidence>
<evidence type="ECO:0000256" key="2">
    <source>
        <dbReference type="ARBA" id="ARBA00008816"/>
    </source>
</evidence>
<name>A0A2T7NRB0_POMCA</name>
<keyword evidence="3 6" id="KW-0812">Transmembrane</keyword>
<protein>
    <recommendedName>
        <fullName evidence="7">Phosphatidic acid phosphatase type 2/haloperoxidase domain-containing protein</fullName>
    </recommendedName>
</protein>
<organism evidence="8 9">
    <name type="scientific">Pomacea canaliculata</name>
    <name type="common">Golden apple snail</name>
    <dbReference type="NCBI Taxonomy" id="400727"/>
    <lineage>
        <taxon>Eukaryota</taxon>
        <taxon>Metazoa</taxon>
        <taxon>Spiralia</taxon>
        <taxon>Lophotrochozoa</taxon>
        <taxon>Mollusca</taxon>
        <taxon>Gastropoda</taxon>
        <taxon>Caenogastropoda</taxon>
        <taxon>Architaenioglossa</taxon>
        <taxon>Ampullarioidea</taxon>
        <taxon>Ampullariidae</taxon>
        <taxon>Pomacea</taxon>
    </lineage>
</organism>
<evidence type="ECO:0000256" key="3">
    <source>
        <dbReference type="ARBA" id="ARBA00022692"/>
    </source>
</evidence>
<evidence type="ECO:0000259" key="7">
    <source>
        <dbReference type="SMART" id="SM00014"/>
    </source>
</evidence>
<dbReference type="EMBL" id="PZQS01000010">
    <property type="protein sequence ID" value="PVD23696.1"/>
    <property type="molecule type" value="Genomic_DNA"/>
</dbReference>
<evidence type="ECO:0000256" key="1">
    <source>
        <dbReference type="ARBA" id="ARBA00004141"/>
    </source>
</evidence>
<keyword evidence="4 6" id="KW-1133">Transmembrane helix</keyword>
<proteinExistence type="inferred from homology"/>
<dbReference type="InterPro" id="IPR043216">
    <property type="entry name" value="PAP-like"/>
</dbReference>
<feature type="transmembrane region" description="Helical" evidence="6">
    <location>
        <begin position="62"/>
        <end position="82"/>
    </location>
</feature>
<feature type="transmembrane region" description="Helical" evidence="6">
    <location>
        <begin position="110"/>
        <end position="129"/>
    </location>
</feature>
<feature type="transmembrane region" description="Helical" evidence="6">
    <location>
        <begin position="179"/>
        <end position="199"/>
    </location>
</feature>
<dbReference type="PANTHER" id="PTHR10165:SF103">
    <property type="entry name" value="PHOSPHOLIPID PHOSPHATASE HOMOLOG 1.2 HOMOLOG"/>
    <property type="match status" value="1"/>
</dbReference>
<dbReference type="Pfam" id="PF01569">
    <property type="entry name" value="PAP2"/>
    <property type="match status" value="1"/>
</dbReference>
<dbReference type="GO" id="GO:0005886">
    <property type="term" value="C:plasma membrane"/>
    <property type="evidence" value="ECO:0007669"/>
    <property type="project" value="TreeGrafter"/>
</dbReference>
<reference evidence="8 9" key="1">
    <citation type="submission" date="2018-04" db="EMBL/GenBank/DDBJ databases">
        <title>The genome of golden apple snail Pomacea canaliculata provides insight into stress tolerance and invasive adaptation.</title>
        <authorList>
            <person name="Liu C."/>
            <person name="Liu B."/>
            <person name="Ren Y."/>
            <person name="Zhang Y."/>
            <person name="Wang H."/>
            <person name="Li S."/>
            <person name="Jiang F."/>
            <person name="Yin L."/>
            <person name="Zhang G."/>
            <person name="Qian W."/>
            <person name="Fan W."/>
        </authorList>
    </citation>
    <scope>NUCLEOTIDE SEQUENCE [LARGE SCALE GENOMIC DNA]</scope>
    <source>
        <strain evidence="8">SZHN2017</strain>
        <tissue evidence="8">Muscle</tissue>
    </source>
</reference>
<dbReference type="AlphaFoldDB" id="A0A2T7NRB0"/>
<accession>A0A2T7NRB0</accession>